<dbReference type="InterPro" id="IPR016047">
    <property type="entry name" value="M23ase_b-sheet_dom"/>
</dbReference>
<proteinExistence type="predicted"/>
<dbReference type="CDD" id="cd12797">
    <property type="entry name" value="M23_peptidase"/>
    <property type="match status" value="1"/>
</dbReference>
<feature type="domain" description="M23ase beta-sheet core" evidence="2">
    <location>
        <begin position="92"/>
        <end position="189"/>
    </location>
</feature>
<dbReference type="EMBL" id="CP030850">
    <property type="protein sequence ID" value="AXE16374.1"/>
    <property type="molecule type" value="Genomic_DNA"/>
</dbReference>
<dbReference type="RefSeq" id="WP_114065161.1">
    <property type="nucleotide sequence ID" value="NZ_CP030850.1"/>
</dbReference>
<dbReference type="PANTHER" id="PTHR21666:SF289">
    <property type="entry name" value="L-ALA--D-GLU ENDOPEPTIDASE"/>
    <property type="match status" value="1"/>
</dbReference>
<evidence type="ECO:0000256" key="1">
    <source>
        <dbReference type="ARBA" id="ARBA00022729"/>
    </source>
</evidence>
<reference evidence="3 4" key="1">
    <citation type="submission" date="2018-07" db="EMBL/GenBank/DDBJ databases">
        <title>Genome sequencing of Runella.</title>
        <authorList>
            <person name="Baek M.-G."/>
            <person name="Yi H."/>
        </authorList>
    </citation>
    <scope>NUCLEOTIDE SEQUENCE [LARGE SCALE GENOMIC DNA]</scope>
    <source>
        <strain evidence="3 4">HYN0085</strain>
    </source>
</reference>
<evidence type="ECO:0000313" key="3">
    <source>
        <dbReference type="EMBL" id="AXE16374.1"/>
    </source>
</evidence>
<gene>
    <name evidence="3" type="ORF">DR864_00855</name>
</gene>
<dbReference type="InterPro" id="IPR050570">
    <property type="entry name" value="Cell_wall_metabolism_enzyme"/>
</dbReference>
<dbReference type="KEGG" id="run:DR864_00855"/>
<evidence type="ECO:0000313" key="4">
    <source>
        <dbReference type="Proteomes" id="UP000251993"/>
    </source>
</evidence>
<dbReference type="PANTHER" id="PTHR21666">
    <property type="entry name" value="PEPTIDASE-RELATED"/>
    <property type="match status" value="1"/>
</dbReference>
<keyword evidence="1" id="KW-0732">Signal</keyword>
<keyword evidence="4" id="KW-1185">Reference proteome</keyword>
<dbReference type="OrthoDB" id="9801052at2"/>
<dbReference type="InterPro" id="IPR011055">
    <property type="entry name" value="Dup_hybrid_motif"/>
</dbReference>
<name>A0A344TCK3_9BACT</name>
<dbReference type="Pfam" id="PF01551">
    <property type="entry name" value="Peptidase_M23"/>
    <property type="match status" value="1"/>
</dbReference>
<dbReference type="Gene3D" id="2.70.70.10">
    <property type="entry name" value="Glucose Permease (Domain IIA)"/>
    <property type="match status" value="1"/>
</dbReference>
<dbReference type="AlphaFoldDB" id="A0A344TCK3"/>
<evidence type="ECO:0000259" key="2">
    <source>
        <dbReference type="Pfam" id="PF01551"/>
    </source>
</evidence>
<dbReference type="Proteomes" id="UP000251993">
    <property type="component" value="Chromosome"/>
</dbReference>
<organism evidence="3 4">
    <name type="scientific">Runella rosea</name>
    <dbReference type="NCBI Taxonomy" id="2259595"/>
    <lineage>
        <taxon>Bacteria</taxon>
        <taxon>Pseudomonadati</taxon>
        <taxon>Bacteroidota</taxon>
        <taxon>Cytophagia</taxon>
        <taxon>Cytophagales</taxon>
        <taxon>Spirosomataceae</taxon>
        <taxon>Runella</taxon>
    </lineage>
</organism>
<dbReference type="SUPFAM" id="SSF51261">
    <property type="entry name" value="Duplicated hybrid motif"/>
    <property type="match status" value="1"/>
</dbReference>
<accession>A0A344TCK3</accession>
<dbReference type="GO" id="GO:0004222">
    <property type="term" value="F:metalloendopeptidase activity"/>
    <property type="evidence" value="ECO:0007669"/>
    <property type="project" value="TreeGrafter"/>
</dbReference>
<sequence length="228" mass="25662">MITELLKKYQASFAPVVPFDWSKNDFLHLNFTEQNPELELVELQNSQLFSDYVFGKLRAAHASVGVGGYNEHRTIYRRSAHFQQTEEPRCIHLGVDIWAAAGTPVFSPLAGRVHSFANNANFGDYGPTIILEHTLENQLFYSLYGHLSAESLEVLYEGKPIEKGQLIATFGQFPINGDWPPHLHFQLMTDLLGLKGDFPGVCTLSERTRFLQLCPDPNLILGIPGLFQ</sequence>
<protein>
    <submittedName>
        <fullName evidence="3">Peptidase M23</fullName>
    </submittedName>
</protein>